<gene>
    <name evidence="2" type="ORF">G9U52_37775</name>
</gene>
<evidence type="ECO:0000313" key="2">
    <source>
        <dbReference type="EMBL" id="NHN35448.1"/>
    </source>
</evidence>
<dbReference type="PROSITE" id="PS51186">
    <property type="entry name" value="GNAT"/>
    <property type="match status" value="1"/>
</dbReference>
<sequence length="137" mass="15998">MINLKDYKDFSEVKHLMADMWADDERINNEFKKYLENDSRVLLGSFNNDELVGLIGVIYESIDELELKHIAIKSNYRGKGICSEMINEYIKTKKIIRMKAETDKDAVGFYKKLGFSIMSFGEKYPGVERFECIFLTI</sequence>
<proteinExistence type="predicted"/>
<name>A0ABX0JIK3_9BACL</name>
<dbReference type="InterPro" id="IPR016181">
    <property type="entry name" value="Acyl_CoA_acyltransferase"/>
</dbReference>
<dbReference type="Proteomes" id="UP001165962">
    <property type="component" value="Unassembled WGS sequence"/>
</dbReference>
<dbReference type="Gene3D" id="3.40.630.30">
    <property type="match status" value="1"/>
</dbReference>
<protein>
    <submittedName>
        <fullName evidence="2">GNAT family N-acetyltransferase</fullName>
    </submittedName>
</protein>
<dbReference type="CDD" id="cd04301">
    <property type="entry name" value="NAT_SF"/>
    <property type="match status" value="1"/>
</dbReference>
<accession>A0ABX0JIK3</accession>
<reference evidence="2" key="1">
    <citation type="submission" date="2020-03" db="EMBL/GenBank/DDBJ databases">
        <title>Draft sequencing of Paenibacilllus sp. S3N08.</title>
        <authorList>
            <person name="Kim D.-U."/>
        </authorList>
    </citation>
    <scope>NUCLEOTIDE SEQUENCE</scope>
    <source>
        <strain evidence="2">S3N08</strain>
    </source>
</reference>
<comment type="caution">
    <text evidence="2">The sequence shown here is derived from an EMBL/GenBank/DDBJ whole genome shotgun (WGS) entry which is preliminary data.</text>
</comment>
<organism evidence="2 3">
    <name type="scientific">Paenibacillus agricola</name>
    <dbReference type="NCBI Taxonomy" id="2716264"/>
    <lineage>
        <taxon>Bacteria</taxon>
        <taxon>Bacillati</taxon>
        <taxon>Bacillota</taxon>
        <taxon>Bacilli</taxon>
        <taxon>Bacillales</taxon>
        <taxon>Paenibacillaceae</taxon>
        <taxon>Paenibacillus</taxon>
    </lineage>
</organism>
<evidence type="ECO:0000259" key="1">
    <source>
        <dbReference type="PROSITE" id="PS51186"/>
    </source>
</evidence>
<dbReference type="Pfam" id="PF13508">
    <property type="entry name" value="Acetyltransf_7"/>
    <property type="match status" value="1"/>
</dbReference>
<feature type="domain" description="N-acetyltransferase" evidence="1">
    <location>
        <begin position="1"/>
        <end position="136"/>
    </location>
</feature>
<keyword evidence="3" id="KW-1185">Reference proteome</keyword>
<dbReference type="EMBL" id="JAAOIW010000036">
    <property type="protein sequence ID" value="NHN35448.1"/>
    <property type="molecule type" value="Genomic_DNA"/>
</dbReference>
<evidence type="ECO:0000313" key="3">
    <source>
        <dbReference type="Proteomes" id="UP001165962"/>
    </source>
</evidence>
<dbReference type="SUPFAM" id="SSF55729">
    <property type="entry name" value="Acyl-CoA N-acyltransferases (Nat)"/>
    <property type="match status" value="1"/>
</dbReference>
<dbReference type="InterPro" id="IPR000182">
    <property type="entry name" value="GNAT_dom"/>
</dbReference>